<dbReference type="PANTHER" id="PTHR11085:SF6">
    <property type="entry name" value="NAD-DEPENDENT PROTEIN DEACETYLASE SIRTUIN-2"/>
    <property type="match status" value="1"/>
</dbReference>
<dbReference type="EMBL" id="CAXDID020000038">
    <property type="protein sequence ID" value="CAL5998547.1"/>
    <property type="molecule type" value="Genomic_DNA"/>
</dbReference>
<gene>
    <name evidence="9" type="ORF">HINF_LOCUS15788</name>
    <name evidence="8" type="ORF">HINF_LOCUS334</name>
</gene>
<keyword evidence="10" id="KW-1185">Reference proteome</keyword>
<evidence type="ECO:0000256" key="6">
    <source>
        <dbReference type="PROSITE-ProRule" id="PRU00236"/>
    </source>
</evidence>
<organism evidence="8">
    <name type="scientific">Hexamita inflata</name>
    <dbReference type="NCBI Taxonomy" id="28002"/>
    <lineage>
        <taxon>Eukaryota</taxon>
        <taxon>Metamonada</taxon>
        <taxon>Diplomonadida</taxon>
        <taxon>Hexamitidae</taxon>
        <taxon>Hexamitinae</taxon>
        <taxon>Hexamita</taxon>
    </lineage>
</organism>
<sequence length="650" mass="75600">MDVIKNEDNQNEIVQSAEPAVKILNSSAPVQQKQPLRFLRIKQLLRDIQDPNIQMGAILGAGISVSAGFSAFRSDNSVFAKMSQDYTSWPHRDDSEDSFLGYAFSVSALRNDPRVQYRVLHRFDLSTHQVAIYPTKAHAFLQYLAEQKKLTRCLTQNIDDLEVDVGLEHLLKENLIQAHGSFSKPPLCVNMNCPSVDFIKEAREEGNLIPDKKRELALGLLKLYSDLVPQQSQSGKYDPHRTQAVLELQEDFLRAHPQIFLSALYDDAVPCCPYCGICLKPSMVLYEEEINLPTERQKSLFLNCKSLLIIGTSLNVEPVNHLPAYMTSDSSIHVIAKEVNFQKYFTEFLDDQSVLQLILQRRIDRVRYKSCDEQKAELIKYLVGDQPTIDNKVFNLLTPLFNYHMGESDQLVEDLLEYLPEAKTRVDQIREQVIKNSKRTRQKPNYDLDLENLHIKYKYVEKQSKLQLVLLAIPMLWPPDAAIYFLEKQQCYTISVLMMPEQIQLIKKIFIANLIEEKTELNGNPAILFLDKRTTQENLDKFVYMPIGGHWSISFVAYNQYGFEGNGYREELDPWSYNFIGYQQKRIYFKKHNDFFCYQGVWRNFHYMLKQTQYQMTIKIRATQHVLLGEDYDKVIKPVFFNQWEQLCDV</sequence>
<dbReference type="InterPro" id="IPR050134">
    <property type="entry name" value="NAD-dep_sirtuin_deacylases"/>
</dbReference>
<evidence type="ECO:0000256" key="4">
    <source>
        <dbReference type="ARBA" id="ARBA00022833"/>
    </source>
</evidence>
<dbReference type="GO" id="GO:0070403">
    <property type="term" value="F:NAD+ binding"/>
    <property type="evidence" value="ECO:0007669"/>
    <property type="project" value="InterPro"/>
</dbReference>
<dbReference type="Gene3D" id="3.40.50.1220">
    <property type="entry name" value="TPP-binding domain"/>
    <property type="match status" value="2"/>
</dbReference>
<dbReference type="InterPro" id="IPR003000">
    <property type="entry name" value="Sirtuin"/>
</dbReference>
<dbReference type="EMBL" id="CATOUU010000003">
    <property type="protein sequence ID" value="CAI9912689.1"/>
    <property type="molecule type" value="Genomic_DNA"/>
</dbReference>
<comment type="cofactor">
    <cofactor evidence="1">
        <name>Zn(2+)</name>
        <dbReference type="ChEBI" id="CHEBI:29105"/>
    </cofactor>
</comment>
<dbReference type="GO" id="GO:0046872">
    <property type="term" value="F:metal ion binding"/>
    <property type="evidence" value="ECO:0007669"/>
    <property type="project" value="UniProtKB-KW"/>
</dbReference>
<evidence type="ECO:0000256" key="3">
    <source>
        <dbReference type="ARBA" id="ARBA00022723"/>
    </source>
</evidence>
<keyword evidence="2" id="KW-0808">Transferase</keyword>
<dbReference type="AlphaFoldDB" id="A0AA86N511"/>
<dbReference type="Pfam" id="PF02146">
    <property type="entry name" value="SIR2"/>
    <property type="match status" value="1"/>
</dbReference>
<keyword evidence="5" id="KW-0520">NAD</keyword>
<feature type="domain" description="Deacetylase sirtuin-type" evidence="7">
    <location>
        <begin position="34"/>
        <end position="385"/>
    </location>
</feature>
<comment type="caution">
    <text evidence="6">Lacks conserved residue(s) required for the propagation of feature annotation.</text>
</comment>
<evidence type="ECO:0000259" key="7">
    <source>
        <dbReference type="PROSITE" id="PS50305"/>
    </source>
</evidence>
<evidence type="ECO:0000313" key="9">
    <source>
        <dbReference type="EMBL" id="CAL5998547.1"/>
    </source>
</evidence>
<dbReference type="PROSITE" id="PS50305">
    <property type="entry name" value="SIRTUIN"/>
    <property type="match status" value="1"/>
</dbReference>
<evidence type="ECO:0000313" key="10">
    <source>
        <dbReference type="Proteomes" id="UP001642409"/>
    </source>
</evidence>
<name>A0AA86N511_9EUKA</name>
<dbReference type="InterPro" id="IPR029035">
    <property type="entry name" value="DHS-like_NAD/FAD-binding_dom"/>
</dbReference>
<evidence type="ECO:0000256" key="5">
    <source>
        <dbReference type="ARBA" id="ARBA00023027"/>
    </source>
</evidence>
<accession>A0AA86N511</accession>
<dbReference type="GO" id="GO:0017136">
    <property type="term" value="F:histone deacetylase activity, NAD-dependent"/>
    <property type="evidence" value="ECO:0007669"/>
    <property type="project" value="TreeGrafter"/>
</dbReference>
<comment type="caution">
    <text evidence="8">The sequence shown here is derived from an EMBL/GenBank/DDBJ whole genome shotgun (WGS) entry which is preliminary data.</text>
</comment>
<dbReference type="Gene3D" id="3.30.1600.10">
    <property type="entry name" value="SIR2/SIRT2 'Small Domain"/>
    <property type="match status" value="2"/>
</dbReference>
<reference evidence="9 10" key="2">
    <citation type="submission" date="2024-07" db="EMBL/GenBank/DDBJ databases">
        <authorList>
            <person name="Akdeniz Z."/>
        </authorList>
    </citation>
    <scope>NUCLEOTIDE SEQUENCE [LARGE SCALE GENOMIC DNA]</scope>
</reference>
<dbReference type="PANTHER" id="PTHR11085">
    <property type="entry name" value="NAD-DEPENDENT PROTEIN DEACYLASE SIRTUIN-5, MITOCHONDRIAL-RELATED"/>
    <property type="match status" value="1"/>
</dbReference>
<dbReference type="Proteomes" id="UP001642409">
    <property type="component" value="Unassembled WGS sequence"/>
</dbReference>
<evidence type="ECO:0000256" key="2">
    <source>
        <dbReference type="ARBA" id="ARBA00022679"/>
    </source>
</evidence>
<evidence type="ECO:0000256" key="1">
    <source>
        <dbReference type="ARBA" id="ARBA00001947"/>
    </source>
</evidence>
<keyword evidence="3" id="KW-0479">Metal-binding</keyword>
<proteinExistence type="predicted"/>
<protein>
    <submittedName>
        <fullName evidence="8">Sir2 family protein</fullName>
    </submittedName>
    <submittedName>
        <fullName evidence="9">Sir2_family protein</fullName>
    </submittedName>
</protein>
<dbReference type="SUPFAM" id="SSF52467">
    <property type="entry name" value="DHS-like NAD/FAD-binding domain"/>
    <property type="match status" value="1"/>
</dbReference>
<dbReference type="GO" id="GO:0005634">
    <property type="term" value="C:nucleus"/>
    <property type="evidence" value="ECO:0007669"/>
    <property type="project" value="TreeGrafter"/>
</dbReference>
<dbReference type="InterPro" id="IPR026590">
    <property type="entry name" value="Ssirtuin_cat_dom"/>
</dbReference>
<evidence type="ECO:0000313" key="8">
    <source>
        <dbReference type="EMBL" id="CAI9912689.1"/>
    </source>
</evidence>
<dbReference type="InterPro" id="IPR026591">
    <property type="entry name" value="Sirtuin_cat_small_dom_sf"/>
</dbReference>
<reference evidence="8" key="1">
    <citation type="submission" date="2023-06" db="EMBL/GenBank/DDBJ databases">
        <authorList>
            <person name="Kurt Z."/>
        </authorList>
    </citation>
    <scope>NUCLEOTIDE SEQUENCE</scope>
</reference>
<keyword evidence="4" id="KW-0862">Zinc</keyword>